<organism evidence="1 2">
    <name type="scientific">Myroides odoratus</name>
    <name type="common">Flavobacterium odoratum</name>
    <dbReference type="NCBI Taxonomy" id="256"/>
    <lineage>
        <taxon>Bacteria</taxon>
        <taxon>Pseudomonadati</taxon>
        <taxon>Bacteroidota</taxon>
        <taxon>Flavobacteriia</taxon>
        <taxon>Flavobacteriales</taxon>
        <taxon>Flavobacteriaceae</taxon>
        <taxon>Myroides</taxon>
    </lineage>
</organism>
<name>A0A378RK66_MYROD</name>
<dbReference type="Proteomes" id="UP000255024">
    <property type="component" value="Unassembled WGS sequence"/>
</dbReference>
<protein>
    <submittedName>
        <fullName evidence="1">Uncharacterized protein</fullName>
    </submittedName>
</protein>
<proteinExistence type="predicted"/>
<sequence>MKTKTVTLACPACNTPVFIEVSQLILGTRFTCSNCQAAIGLAQNSKSIVEEAVQSYTSLTSTPKK</sequence>
<dbReference type="EMBL" id="UGQL01000001">
    <property type="protein sequence ID" value="STZ27365.1"/>
    <property type="molecule type" value="Genomic_DNA"/>
</dbReference>
<evidence type="ECO:0000313" key="1">
    <source>
        <dbReference type="EMBL" id="STZ27365.1"/>
    </source>
</evidence>
<gene>
    <name evidence="1" type="ORF">NCTC11179_00900</name>
</gene>
<evidence type="ECO:0000313" key="2">
    <source>
        <dbReference type="Proteomes" id="UP000255024"/>
    </source>
</evidence>
<keyword evidence="2" id="KW-1185">Reference proteome</keyword>
<dbReference type="RefSeq" id="WP_115090313.1">
    <property type="nucleotide sequence ID" value="NZ_JANUEE010000004.1"/>
</dbReference>
<accession>A0A378RK66</accession>
<reference evidence="1 2" key="1">
    <citation type="submission" date="2018-06" db="EMBL/GenBank/DDBJ databases">
        <authorList>
            <consortium name="Pathogen Informatics"/>
            <person name="Doyle S."/>
        </authorList>
    </citation>
    <scope>NUCLEOTIDE SEQUENCE [LARGE SCALE GENOMIC DNA]</scope>
    <source>
        <strain evidence="1 2">NCTC11179</strain>
    </source>
</reference>
<dbReference type="AlphaFoldDB" id="A0A378RK66"/>